<dbReference type="SMART" id="SM00165">
    <property type="entry name" value="UBA"/>
    <property type="match status" value="1"/>
</dbReference>
<dbReference type="SUPFAM" id="SSF46565">
    <property type="entry name" value="Chaperone J-domain"/>
    <property type="match status" value="1"/>
</dbReference>
<feature type="region of interest" description="Disordered" evidence="2">
    <location>
        <begin position="621"/>
        <end position="661"/>
    </location>
</feature>
<dbReference type="PANTHER" id="PTHR23172">
    <property type="entry name" value="AUXILIN/CYCLIN G-ASSOCIATED KINASE-RELATED"/>
    <property type="match status" value="1"/>
</dbReference>
<comment type="caution">
    <text evidence="4">The sequence shown here is derived from an EMBL/GenBank/DDBJ whole genome shotgun (WGS) entry which is preliminary data.</text>
</comment>
<dbReference type="Pfam" id="PF00627">
    <property type="entry name" value="UBA"/>
    <property type="match status" value="1"/>
</dbReference>
<keyword evidence="5" id="KW-1185">Reference proteome</keyword>
<dbReference type="GO" id="GO:0072318">
    <property type="term" value="P:clathrin coat disassembly"/>
    <property type="evidence" value="ECO:0007669"/>
    <property type="project" value="TreeGrafter"/>
</dbReference>
<evidence type="ECO:0000313" key="5">
    <source>
        <dbReference type="Proteomes" id="UP000886523"/>
    </source>
</evidence>
<dbReference type="InterPro" id="IPR019734">
    <property type="entry name" value="TPR_rpt"/>
</dbReference>
<dbReference type="FunFam" id="1.10.287.110:FF:000002">
    <property type="entry name" value="putative tyrosine-protein phosphatase auxilin isoform X2"/>
    <property type="match status" value="1"/>
</dbReference>
<dbReference type="InterPro" id="IPR015940">
    <property type="entry name" value="UBA"/>
</dbReference>
<gene>
    <name evidence="4" type="ORF">BS47DRAFT_1314950</name>
</gene>
<evidence type="ECO:0000256" key="1">
    <source>
        <dbReference type="PROSITE-ProRule" id="PRU00339"/>
    </source>
</evidence>
<feature type="domain" description="UBA" evidence="3">
    <location>
        <begin position="172"/>
        <end position="220"/>
    </location>
</feature>
<dbReference type="InterPro" id="IPR036869">
    <property type="entry name" value="J_dom_sf"/>
</dbReference>
<feature type="compositionally biased region" description="Acidic residues" evidence="2">
    <location>
        <begin position="128"/>
        <end position="140"/>
    </location>
</feature>
<dbReference type="Gene3D" id="1.10.8.10">
    <property type="entry name" value="DNA helicase RuvA subunit, C-terminal domain"/>
    <property type="match status" value="1"/>
</dbReference>
<dbReference type="InterPro" id="IPR009060">
    <property type="entry name" value="UBA-like_sf"/>
</dbReference>
<accession>A0A9P6B3H6</accession>
<evidence type="ECO:0000313" key="4">
    <source>
        <dbReference type="EMBL" id="KAF9516794.1"/>
    </source>
</evidence>
<dbReference type="PANTHER" id="PTHR23172:SF19">
    <property type="entry name" value="J DOMAIN-CONTAINING PROTEIN"/>
    <property type="match status" value="1"/>
</dbReference>
<dbReference type="GO" id="GO:0030276">
    <property type="term" value="F:clathrin binding"/>
    <property type="evidence" value="ECO:0007669"/>
    <property type="project" value="TreeGrafter"/>
</dbReference>
<protein>
    <recommendedName>
        <fullName evidence="3">UBA domain-containing protein</fullName>
    </recommendedName>
</protein>
<dbReference type="GO" id="GO:0031982">
    <property type="term" value="C:vesicle"/>
    <property type="evidence" value="ECO:0007669"/>
    <property type="project" value="TreeGrafter"/>
</dbReference>
<dbReference type="GO" id="GO:0005737">
    <property type="term" value="C:cytoplasm"/>
    <property type="evidence" value="ECO:0007669"/>
    <property type="project" value="TreeGrafter"/>
</dbReference>
<feature type="compositionally biased region" description="Polar residues" evidence="2">
    <location>
        <begin position="156"/>
        <end position="172"/>
    </location>
</feature>
<feature type="compositionally biased region" description="Polar residues" evidence="2">
    <location>
        <begin position="378"/>
        <end position="395"/>
    </location>
</feature>
<sequence>MDPHSLLEGRSRPSYYHSPLLTPVSRPASGATSSSMPITTLDLPTKEAWADFDVLVPSTADVEVKSPIPARPFASPTGNNPNLFDFASFDEPAVPPASSRSPPPPLRSETPGDFDFGDREYRDTLLNEADDHDEPDDDILGDLARPVESVVRRPSPATNVSASSSNGRTRQPVNERASPPPHIVGQIVEMGFSPQEAREALAATDTGVDVQAALDALLDGAQPSSTSPNRNARRPENARRDREEGLDHPRRPRAGPSRPPAVPAASASSDPGSSTALSPAQLKEQADKVLLHASEIGMNVFNRANAFWSQGKAQLQKVYDDRKVVSAPDGSEPRNRPNARPRWATTSPLEDGLDSSRSRFRDEIEQPEEGLPRPPLRTTKQLSEPQGLWSNQTFLIPNEPVTYVSPNRRRSAREPERPANPSTTLASAPENLFATHAPRHPSPPSLRKRALVGTPTSTLSASKSHRVKGTESYKLGRFAEAESAYTSAISLLPSNHLALVPLLNNRAAARLKVGDHAGAVADCGAVIGIIGEGFHPAKEEAIPPLEDGEVINLEDGFVRALHRRAEAYESTEKWSKARDDWEKLTTVDWPAGVRIRQEAMRGAARCRKMLSGDSGEVVTVQISRPQGASKPKHQPKSASLSRPTPPSDAVNRLRTANDTQEAEDLERIEIKDAVDAKLVAWKGGKENNLRALIASLDTVLWPELGWQTIGMSELITPGQVKIRYMKAIGRVHPDKLSSMNTTLEQRMIANGVFGALNEAWNTFKP</sequence>
<dbReference type="PROSITE" id="PS50005">
    <property type="entry name" value="TPR"/>
    <property type="match status" value="1"/>
</dbReference>
<dbReference type="AlphaFoldDB" id="A0A9P6B3H6"/>
<reference evidence="4" key="1">
    <citation type="journal article" date="2020" name="Nat. Commun.">
        <title>Large-scale genome sequencing of mycorrhizal fungi provides insights into the early evolution of symbiotic traits.</title>
        <authorList>
            <person name="Miyauchi S."/>
            <person name="Kiss E."/>
            <person name="Kuo A."/>
            <person name="Drula E."/>
            <person name="Kohler A."/>
            <person name="Sanchez-Garcia M."/>
            <person name="Morin E."/>
            <person name="Andreopoulos B."/>
            <person name="Barry K.W."/>
            <person name="Bonito G."/>
            <person name="Buee M."/>
            <person name="Carver A."/>
            <person name="Chen C."/>
            <person name="Cichocki N."/>
            <person name="Clum A."/>
            <person name="Culley D."/>
            <person name="Crous P.W."/>
            <person name="Fauchery L."/>
            <person name="Girlanda M."/>
            <person name="Hayes R.D."/>
            <person name="Keri Z."/>
            <person name="LaButti K."/>
            <person name="Lipzen A."/>
            <person name="Lombard V."/>
            <person name="Magnuson J."/>
            <person name="Maillard F."/>
            <person name="Murat C."/>
            <person name="Nolan M."/>
            <person name="Ohm R.A."/>
            <person name="Pangilinan J."/>
            <person name="Pereira M.F."/>
            <person name="Perotto S."/>
            <person name="Peter M."/>
            <person name="Pfister S."/>
            <person name="Riley R."/>
            <person name="Sitrit Y."/>
            <person name="Stielow J.B."/>
            <person name="Szollosi G."/>
            <person name="Zifcakova L."/>
            <person name="Stursova M."/>
            <person name="Spatafora J.W."/>
            <person name="Tedersoo L."/>
            <person name="Vaario L.M."/>
            <person name="Yamada A."/>
            <person name="Yan M."/>
            <person name="Wang P."/>
            <person name="Xu J."/>
            <person name="Bruns T."/>
            <person name="Baldrian P."/>
            <person name="Vilgalys R."/>
            <person name="Dunand C."/>
            <person name="Henrissat B."/>
            <person name="Grigoriev I.V."/>
            <person name="Hibbett D."/>
            <person name="Nagy L.G."/>
            <person name="Martin F.M."/>
        </authorList>
    </citation>
    <scope>NUCLEOTIDE SEQUENCE</scope>
    <source>
        <strain evidence="4">UP504</strain>
    </source>
</reference>
<feature type="compositionally biased region" description="Basic and acidic residues" evidence="2">
    <location>
        <begin position="354"/>
        <end position="364"/>
    </location>
</feature>
<dbReference type="SMART" id="SM00028">
    <property type="entry name" value="TPR"/>
    <property type="match status" value="3"/>
</dbReference>
<feature type="compositionally biased region" description="Basic and acidic residues" evidence="2">
    <location>
        <begin position="233"/>
        <end position="249"/>
    </location>
</feature>
<evidence type="ECO:0000256" key="2">
    <source>
        <dbReference type="SAM" id="MobiDB-lite"/>
    </source>
</evidence>
<feature type="compositionally biased region" description="Basic and acidic residues" evidence="2">
    <location>
        <begin position="1"/>
        <end position="11"/>
    </location>
</feature>
<feature type="region of interest" description="Disordered" evidence="2">
    <location>
        <begin position="325"/>
        <end position="428"/>
    </location>
</feature>
<dbReference type="SUPFAM" id="SSF46934">
    <property type="entry name" value="UBA-like"/>
    <property type="match status" value="1"/>
</dbReference>
<feature type="repeat" description="TPR" evidence="1">
    <location>
        <begin position="462"/>
        <end position="495"/>
    </location>
</feature>
<feature type="region of interest" description="Disordered" evidence="2">
    <location>
        <begin position="219"/>
        <end position="280"/>
    </location>
</feature>
<dbReference type="EMBL" id="MU128936">
    <property type="protein sequence ID" value="KAF9516794.1"/>
    <property type="molecule type" value="Genomic_DNA"/>
</dbReference>
<dbReference type="InterPro" id="IPR011990">
    <property type="entry name" value="TPR-like_helical_dom_sf"/>
</dbReference>
<dbReference type="GO" id="GO:0072583">
    <property type="term" value="P:clathrin-dependent endocytosis"/>
    <property type="evidence" value="ECO:0007669"/>
    <property type="project" value="TreeGrafter"/>
</dbReference>
<dbReference type="OrthoDB" id="1717591at2759"/>
<dbReference type="SUPFAM" id="SSF48452">
    <property type="entry name" value="TPR-like"/>
    <property type="match status" value="1"/>
</dbReference>
<feature type="region of interest" description="Disordered" evidence="2">
    <location>
        <begin position="1"/>
        <end position="38"/>
    </location>
</feature>
<dbReference type="Proteomes" id="UP000886523">
    <property type="component" value="Unassembled WGS sequence"/>
</dbReference>
<dbReference type="PROSITE" id="PS50030">
    <property type="entry name" value="UBA"/>
    <property type="match status" value="1"/>
</dbReference>
<dbReference type="Gene3D" id="1.10.287.110">
    <property type="entry name" value="DnaJ domain"/>
    <property type="match status" value="1"/>
</dbReference>
<feature type="compositionally biased region" description="Basic and acidic residues" evidence="2">
    <location>
        <begin position="116"/>
        <end position="125"/>
    </location>
</feature>
<name>A0A9P6B3H6_9AGAM</name>
<evidence type="ECO:0000259" key="3">
    <source>
        <dbReference type="PROSITE" id="PS50030"/>
    </source>
</evidence>
<dbReference type="Gene3D" id="1.25.40.10">
    <property type="entry name" value="Tetratricopeptide repeat domain"/>
    <property type="match status" value="1"/>
</dbReference>
<feature type="compositionally biased region" description="Low complexity" evidence="2">
    <location>
        <begin position="263"/>
        <end position="279"/>
    </location>
</feature>
<proteinExistence type="predicted"/>
<feature type="region of interest" description="Disordered" evidence="2">
    <location>
        <begin position="71"/>
        <end position="181"/>
    </location>
</feature>
<keyword evidence="1" id="KW-0802">TPR repeat</keyword>
<organism evidence="4 5">
    <name type="scientific">Hydnum rufescens UP504</name>
    <dbReference type="NCBI Taxonomy" id="1448309"/>
    <lineage>
        <taxon>Eukaryota</taxon>
        <taxon>Fungi</taxon>
        <taxon>Dikarya</taxon>
        <taxon>Basidiomycota</taxon>
        <taxon>Agaricomycotina</taxon>
        <taxon>Agaricomycetes</taxon>
        <taxon>Cantharellales</taxon>
        <taxon>Hydnaceae</taxon>
        <taxon>Hydnum</taxon>
    </lineage>
</organism>